<keyword evidence="1" id="KW-0472">Membrane</keyword>
<sequence>MPDLTLHQLRTRHVGPIDLHIAAGECVCIRGASGSGKSLLLRAIADLDPHRGDVRLDARPCSAMPAPAWRRQVALVMAESAWWAETVGAHFSDGCDPAWLARLGLPAAALDWEVARCSTGERQRLALLRTLMRRPAALLLDEPTGNLDADSTARVEALLDHYRRTQGAALLWISHDPRQAGRVARRCFVLEDGTLREDRPEEGTRW</sequence>
<keyword evidence="5" id="KW-1185">Reference proteome</keyword>
<evidence type="ECO:0000313" key="5">
    <source>
        <dbReference type="Proteomes" id="UP000185739"/>
    </source>
</evidence>
<dbReference type="OrthoDB" id="4408248at2"/>
<dbReference type="InterPro" id="IPR003593">
    <property type="entry name" value="AAA+_ATPase"/>
</dbReference>
<accession>A0A1H5V8C8</accession>
<gene>
    <name evidence="4" type="ORF">Tchl_0038</name>
</gene>
<dbReference type="PANTHER" id="PTHR43119:SF1">
    <property type="entry name" value="ABC TRANSPORTER DOMAIN-CONTAINING PROTEIN"/>
    <property type="match status" value="1"/>
</dbReference>
<dbReference type="RefSeq" id="WP_075146621.1">
    <property type="nucleotide sequence ID" value="NZ_CP018839.1"/>
</dbReference>
<reference evidence="4 5" key="1">
    <citation type="submission" date="2016-12" db="EMBL/GenBank/DDBJ databases">
        <title>Complete genome sequence of Thauera chlorobenzoica, a Betaproteobacterium degrading haloaromatics anaerobically to CO2 and halides.</title>
        <authorList>
            <person name="Goris T."/>
            <person name="Mergelsberg M."/>
            <person name="Boll M."/>
        </authorList>
    </citation>
    <scope>NUCLEOTIDE SEQUENCE [LARGE SCALE GENOMIC DNA]</scope>
    <source>
        <strain evidence="4 5">3CB1</strain>
    </source>
</reference>
<dbReference type="Gene3D" id="3.40.50.300">
    <property type="entry name" value="P-loop containing nucleotide triphosphate hydrolases"/>
    <property type="match status" value="1"/>
</dbReference>
<dbReference type="GO" id="GO:0005524">
    <property type="term" value="F:ATP binding"/>
    <property type="evidence" value="ECO:0007669"/>
    <property type="project" value="UniProtKB-KW"/>
</dbReference>
<evidence type="ECO:0000256" key="2">
    <source>
        <dbReference type="ARBA" id="ARBA00022741"/>
    </source>
</evidence>
<evidence type="ECO:0000256" key="3">
    <source>
        <dbReference type="ARBA" id="ARBA00022840"/>
    </source>
</evidence>
<protein>
    <submittedName>
        <fullName evidence="4">ABC transporter ATP-binding protein</fullName>
    </submittedName>
</protein>
<dbReference type="SUPFAM" id="SSF52540">
    <property type="entry name" value="P-loop containing nucleoside triphosphate hydrolases"/>
    <property type="match status" value="1"/>
</dbReference>
<dbReference type="SMART" id="SM00382">
    <property type="entry name" value="AAA"/>
    <property type="match status" value="1"/>
</dbReference>
<evidence type="ECO:0000256" key="1">
    <source>
        <dbReference type="ARBA" id="ARBA00022475"/>
    </source>
</evidence>
<dbReference type="GO" id="GO:0016887">
    <property type="term" value="F:ATP hydrolysis activity"/>
    <property type="evidence" value="ECO:0007669"/>
    <property type="project" value="InterPro"/>
</dbReference>
<dbReference type="InterPro" id="IPR003439">
    <property type="entry name" value="ABC_transporter-like_ATP-bd"/>
</dbReference>
<dbReference type="PROSITE" id="PS50893">
    <property type="entry name" value="ABC_TRANSPORTER_2"/>
    <property type="match status" value="1"/>
</dbReference>
<keyword evidence="3 4" id="KW-0067">ATP-binding</keyword>
<dbReference type="STRING" id="96773.Tchl_0038"/>
<evidence type="ECO:0000313" key="4">
    <source>
        <dbReference type="EMBL" id="APR02914.1"/>
    </source>
</evidence>
<proteinExistence type="predicted"/>
<name>A0A1H5V8C8_9RHOO</name>
<dbReference type="AlphaFoldDB" id="A0A1H5V8C8"/>
<dbReference type="EMBL" id="CP018839">
    <property type="protein sequence ID" value="APR02914.1"/>
    <property type="molecule type" value="Genomic_DNA"/>
</dbReference>
<organism evidence="4 5">
    <name type="scientific">Thauera chlorobenzoica</name>
    <dbReference type="NCBI Taxonomy" id="96773"/>
    <lineage>
        <taxon>Bacteria</taxon>
        <taxon>Pseudomonadati</taxon>
        <taxon>Pseudomonadota</taxon>
        <taxon>Betaproteobacteria</taxon>
        <taxon>Rhodocyclales</taxon>
        <taxon>Zoogloeaceae</taxon>
        <taxon>Thauera</taxon>
    </lineage>
</organism>
<keyword evidence="1" id="KW-1003">Cell membrane</keyword>
<dbReference type="InterPro" id="IPR027417">
    <property type="entry name" value="P-loop_NTPase"/>
</dbReference>
<dbReference type="Proteomes" id="UP000185739">
    <property type="component" value="Chromosome"/>
</dbReference>
<dbReference type="Pfam" id="PF00005">
    <property type="entry name" value="ABC_tran"/>
    <property type="match status" value="1"/>
</dbReference>
<dbReference type="PANTHER" id="PTHR43119">
    <property type="entry name" value="ABC TRANSPORT PROTEIN ATP-BINDING COMPONENT-RELATED"/>
    <property type="match status" value="1"/>
</dbReference>
<keyword evidence="2" id="KW-0547">Nucleotide-binding</keyword>
<dbReference type="KEGG" id="tcl:Tchl_0038"/>